<keyword evidence="7" id="KW-1185">Reference proteome</keyword>
<dbReference type="Proteomes" id="UP000239434">
    <property type="component" value="Unassembled WGS sequence"/>
</dbReference>
<keyword evidence="2" id="KW-0229">DNA integration</keyword>
<dbReference type="InterPro" id="IPR002104">
    <property type="entry name" value="Integrase_catalytic"/>
</dbReference>
<comment type="similarity">
    <text evidence="1">Belongs to the 'phage' integrase family.</text>
</comment>
<dbReference type="SUPFAM" id="SSF56349">
    <property type="entry name" value="DNA breaking-rejoining enzymes"/>
    <property type="match status" value="1"/>
</dbReference>
<dbReference type="Gene3D" id="1.10.443.10">
    <property type="entry name" value="Intergrase catalytic core"/>
    <property type="match status" value="1"/>
</dbReference>
<dbReference type="GO" id="GO:0006310">
    <property type="term" value="P:DNA recombination"/>
    <property type="evidence" value="ECO:0007669"/>
    <property type="project" value="UniProtKB-KW"/>
</dbReference>
<dbReference type="PANTHER" id="PTHR30349">
    <property type="entry name" value="PHAGE INTEGRASE-RELATED"/>
    <property type="match status" value="1"/>
</dbReference>
<dbReference type="InterPro" id="IPR013762">
    <property type="entry name" value="Integrase-like_cat_sf"/>
</dbReference>
<keyword evidence="4" id="KW-0233">DNA recombination</keyword>
<proteinExistence type="inferred from homology"/>
<evidence type="ECO:0000256" key="1">
    <source>
        <dbReference type="ARBA" id="ARBA00008857"/>
    </source>
</evidence>
<dbReference type="AlphaFoldDB" id="A0A2S9INF8"/>
<protein>
    <submittedName>
        <fullName evidence="6">Integrase</fullName>
    </submittedName>
</protein>
<sequence>MAFPLSLNRMVLSSFSPIITGCHGLTPSLTPPLLHLSSGRGIAMRTKLVGIHKVKRKLSDGTVRIHYYAWRGGPKIDAEPDTRRFTEEFIRLTRDREDTKTSDIRTIRWLIREYRKSQAFLGLADRSRSDYERHMIEIEAEFHDLPLSIVGDVGMRSEFVTFRDRYAATPRRADLIMAVLRRMLSFALDREWITRNPVERVEELAEGTRREEIWTDKEIATFKTIAPEYMVRALMLALWTGQRQGDLLRLSWSAYDGQHIRLRQSKTRRNVRIKIAKELKAVLDAAKTENEKREVPATTILTTASGKPWKTGFKGAWRKMVAKAKISGKTFHDLRGTFCTLAYRSGASFKEIAEASGHSETEAERIIRAHYLAGDTVISKLEKRTVEE</sequence>
<dbReference type="Pfam" id="PF00589">
    <property type="entry name" value="Phage_integrase"/>
    <property type="match status" value="1"/>
</dbReference>
<dbReference type="Gene3D" id="1.10.150.130">
    <property type="match status" value="1"/>
</dbReference>
<keyword evidence="3" id="KW-0238">DNA-binding</keyword>
<dbReference type="InterPro" id="IPR010998">
    <property type="entry name" value="Integrase_recombinase_N"/>
</dbReference>
<evidence type="ECO:0000256" key="3">
    <source>
        <dbReference type="ARBA" id="ARBA00023125"/>
    </source>
</evidence>
<comment type="caution">
    <text evidence="6">The sequence shown here is derived from an EMBL/GenBank/DDBJ whole genome shotgun (WGS) entry which is preliminary data.</text>
</comment>
<feature type="domain" description="Tyr recombinase" evidence="5">
    <location>
        <begin position="209"/>
        <end position="388"/>
    </location>
</feature>
<dbReference type="GO" id="GO:0015074">
    <property type="term" value="P:DNA integration"/>
    <property type="evidence" value="ECO:0007669"/>
    <property type="project" value="UniProtKB-KW"/>
</dbReference>
<gene>
    <name evidence="6" type="ORF">C5748_18050</name>
</gene>
<organism evidence="6 7">
    <name type="scientific">Phyllobacterium phragmitis</name>
    <dbReference type="NCBI Taxonomy" id="2670329"/>
    <lineage>
        <taxon>Bacteria</taxon>
        <taxon>Pseudomonadati</taxon>
        <taxon>Pseudomonadota</taxon>
        <taxon>Alphaproteobacteria</taxon>
        <taxon>Hyphomicrobiales</taxon>
        <taxon>Phyllobacteriaceae</taxon>
        <taxon>Phyllobacterium</taxon>
    </lineage>
</organism>
<evidence type="ECO:0000313" key="7">
    <source>
        <dbReference type="Proteomes" id="UP000239434"/>
    </source>
</evidence>
<evidence type="ECO:0000256" key="4">
    <source>
        <dbReference type="ARBA" id="ARBA00023172"/>
    </source>
</evidence>
<dbReference type="PROSITE" id="PS51898">
    <property type="entry name" value="TYR_RECOMBINASE"/>
    <property type="match status" value="1"/>
</dbReference>
<evidence type="ECO:0000313" key="6">
    <source>
        <dbReference type="EMBL" id="PRD42060.1"/>
    </source>
</evidence>
<dbReference type="InterPro" id="IPR050090">
    <property type="entry name" value="Tyrosine_recombinase_XerCD"/>
</dbReference>
<evidence type="ECO:0000256" key="2">
    <source>
        <dbReference type="ARBA" id="ARBA00022908"/>
    </source>
</evidence>
<accession>A0A2S9INF8</accession>
<dbReference type="EMBL" id="PVBR01000014">
    <property type="protein sequence ID" value="PRD42060.1"/>
    <property type="molecule type" value="Genomic_DNA"/>
</dbReference>
<dbReference type="PANTHER" id="PTHR30349:SF64">
    <property type="entry name" value="PROPHAGE INTEGRASE INTD-RELATED"/>
    <property type="match status" value="1"/>
</dbReference>
<dbReference type="GO" id="GO:0003677">
    <property type="term" value="F:DNA binding"/>
    <property type="evidence" value="ECO:0007669"/>
    <property type="project" value="UniProtKB-KW"/>
</dbReference>
<name>A0A2S9INF8_9HYPH</name>
<reference evidence="6 7" key="1">
    <citation type="submission" date="2018-02" db="EMBL/GenBank/DDBJ databases">
        <title>The draft genome of Phyllobacterium sp. 1N-3.</title>
        <authorList>
            <person name="Liu L."/>
            <person name="Li L."/>
            <person name="Zhang X."/>
            <person name="Wang T."/>
            <person name="Liang L."/>
        </authorList>
    </citation>
    <scope>NUCLEOTIDE SEQUENCE [LARGE SCALE GENOMIC DNA]</scope>
    <source>
        <strain evidence="6 7">1N-3</strain>
    </source>
</reference>
<evidence type="ECO:0000259" key="5">
    <source>
        <dbReference type="PROSITE" id="PS51898"/>
    </source>
</evidence>
<dbReference type="InterPro" id="IPR011010">
    <property type="entry name" value="DNA_brk_join_enz"/>
</dbReference>